<keyword evidence="3" id="KW-1185">Reference proteome</keyword>
<evidence type="ECO:0000313" key="2">
    <source>
        <dbReference type="EMBL" id="CAE6775657.1"/>
    </source>
</evidence>
<reference evidence="2 3" key="1">
    <citation type="submission" date="2021-02" db="EMBL/GenBank/DDBJ databases">
        <authorList>
            <person name="Han P."/>
        </authorList>
    </citation>
    <scope>NUCLEOTIDE SEQUENCE [LARGE SCALE GENOMIC DNA]</scope>
    <source>
        <strain evidence="2">Candidatus Nitrospira sp. ZN2</strain>
    </source>
</reference>
<dbReference type="EMBL" id="CAJNBJ010000017">
    <property type="protein sequence ID" value="CAE6775657.1"/>
    <property type="molecule type" value="Genomic_DNA"/>
</dbReference>
<dbReference type="InterPro" id="IPR006626">
    <property type="entry name" value="PbH1"/>
</dbReference>
<dbReference type="PROSITE" id="PS51318">
    <property type="entry name" value="TAT"/>
    <property type="match status" value="1"/>
</dbReference>
<dbReference type="Proteomes" id="UP000675880">
    <property type="component" value="Unassembled WGS sequence"/>
</dbReference>
<dbReference type="SUPFAM" id="SSF51126">
    <property type="entry name" value="Pectin lyase-like"/>
    <property type="match status" value="1"/>
</dbReference>
<protein>
    <recommendedName>
        <fullName evidence="1">Right handed beta helix domain-containing protein</fullName>
    </recommendedName>
</protein>
<evidence type="ECO:0000313" key="3">
    <source>
        <dbReference type="Proteomes" id="UP000675880"/>
    </source>
</evidence>
<name>A0ABM8RWS4_9BACT</name>
<accession>A0ABM8RWS4</accession>
<evidence type="ECO:0000259" key="1">
    <source>
        <dbReference type="Pfam" id="PF13229"/>
    </source>
</evidence>
<sequence length="451" mass="50357">MSDHPLLCRNRKEVPLTRSFSRREFLKSCGYICAGVAILPLPLSALEEPKQALRSLFVAPDGNDGWPGTKSRPWRTLHTALKRIRSQDELILMGDKFVVPSSLEIERVTDISIKAHSGQRPVIWFTGSHEYSLQIGQSVRRISVEGLDLVRATNAPGNVVGIGGRDVAFRRCLVCFADGFSPQKYDGIKILSDYIVIEDCEFFGAPNQCIDAVGHKEILIRNNKLHNSSMGVVVKGGCRDVLIENNLFYNLRYTGIGLGGFTGPMWHNHNNTEAEVENAIVRRNVIYYDKPYNIGGGIWLKGAKNCSVYNNTLYGAGIHIRTGGDPQMPSRFSTNNEILNNIIFRTGNDGILVVDNGNSDNLRMRNNMYWKTAGAGDFKIDGIWYNFQEYATHFHFDIDSIFSDPRFVNERARDFRLRPDSLGIRGGVRLNASAESRGSDSGVDIGAFESQ</sequence>
<proteinExistence type="predicted"/>
<organism evidence="2 3">
    <name type="scientific">Nitrospira defluvii</name>
    <dbReference type="NCBI Taxonomy" id="330214"/>
    <lineage>
        <taxon>Bacteria</taxon>
        <taxon>Pseudomonadati</taxon>
        <taxon>Nitrospirota</taxon>
        <taxon>Nitrospiria</taxon>
        <taxon>Nitrospirales</taxon>
        <taxon>Nitrospiraceae</taxon>
        <taxon>Nitrospira</taxon>
    </lineage>
</organism>
<dbReference type="InterPro" id="IPR011050">
    <property type="entry name" value="Pectin_lyase_fold/virulence"/>
</dbReference>
<dbReference type="InterPro" id="IPR012334">
    <property type="entry name" value="Pectin_lyas_fold"/>
</dbReference>
<comment type="caution">
    <text evidence="2">The sequence shown here is derived from an EMBL/GenBank/DDBJ whole genome shotgun (WGS) entry which is preliminary data.</text>
</comment>
<dbReference type="InterPro" id="IPR006311">
    <property type="entry name" value="TAT_signal"/>
</dbReference>
<gene>
    <name evidence="2" type="ORF">NSPZN2_40505</name>
</gene>
<dbReference type="SMART" id="SM00710">
    <property type="entry name" value="PbH1"/>
    <property type="match status" value="7"/>
</dbReference>
<dbReference type="InterPro" id="IPR039448">
    <property type="entry name" value="Beta_helix"/>
</dbReference>
<dbReference type="Pfam" id="PF13229">
    <property type="entry name" value="Beta_helix"/>
    <property type="match status" value="1"/>
</dbReference>
<feature type="domain" description="Right handed beta helix" evidence="1">
    <location>
        <begin position="214"/>
        <end position="376"/>
    </location>
</feature>
<dbReference type="Gene3D" id="2.160.20.10">
    <property type="entry name" value="Single-stranded right-handed beta-helix, Pectin lyase-like"/>
    <property type="match status" value="2"/>
</dbReference>